<keyword evidence="13 17" id="KW-0472">Membrane</keyword>
<feature type="binding site" evidence="16">
    <location>
        <position position="134"/>
    </location>
    <ligand>
        <name>Mg(2+)</name>
        <dbReference type="ChEBI" id="CHEBI:18420"/>
        <label>2</label>
    </ligand>
</feature>
<feature type="transmembrane region" description="Helical" evidence="17">
    <location>
        <begin position="667"/>
        <end position="686"/>
    </location>
</feature>
<evidence type="ECO:0000313" key="21">
    <source>
        <dbReference type="Proteomes" id="UP000236488"/>
    </source>
</evidence>
<dbReference type="RefSeq" id="WP_087196151.1">
    <property type="nucleotide sequence ID" value="NZ_DBEYRC010000169.1"/>
</dbReference>
<dbReference type="InterPro" id="IPR011640">
    <property type="entry name" value="Fe2_transport_prot_B_C"/>
</dbReference>
<evidence type="ECO:0000256" key="13">
    <source>
        <dbReference type="ARBA" id="ARBA00023136"/>
    </source>
</evidence>
<feature type="binding site" evidence="15">
    <location>
        <begin position="148"/>
        <end position="152"/>
    </location>
    <ligand>
        <name>GTP</name>
        <dbReference type="ChEBI" id="CHEBI:37565"/>
        <label>1</label>
    </ligand>
</feature>
<evidence type="ECO:0000259" key="19">
    <source>
        <dbReference type="PROSITE" id="PS51711"/>
    </source>
</evidence>
<evidence type="ECO:0000256" key="16">
    <source>
        <dbReference type="PIRSR" id="PIRSR603373-2"/>
    </source>
</evidence>
<feature type="transmembrane region" description="Helical" evidence="17">
    <location>
        <begin position="786"/>
        <end position="805"/>
    </location>
</feature>
<dbReference type="SUPFAM" id="SSF52540">
    <property type="entry name" value="P-loop containing nucleoside triphosphate hydrolases"/>
    <property type="match status" value="1"/>
</dbReference>
<evidence type="ECO:0000256" key="6">
    <source>
        <dbReference type="ARBA" id="ARBA00022519"/>
    </source>
</evidence>
<protein>
    <recommendedName>
        <fullName evidence="14 17">Ferrous iron transport protein B</fullName>
    </recommendedName>
</protein>
<feature type="binding site" evidence="15">
    <location>
        <begin position="123"/>
        <end position="130"/>
    </location>
    <ligand>
        <name>GTP</name>
        <dbReference type="ChEBI" id="CHEBI:37565"/>
        <label>1</label>
    </ligand>
</feature>
<evidence type="ECO:0000256" key="11">
    <source>
        <dbReference type="ARBA" id="ARBA00023065"/>
    </source>
</evidence>
<evidence type="ECO:0000256" key="17">
    <source>
        <dbReference type="RuleBase" id="RU362098"/>
    </source>
</evidence>
<keyword evidence="3 17" id="KW-0813">Transport</keyword>
<dbReference type="Pfam" id="PF07670">
    <property type="entry name" value="Gate"/>
    <property type="match status" value="2"/>
</dbReference>
<dbReference type="PROSITE" id="PS51711">
    <property type="entry name" value="G_FEOB"/>
    <property type="match status" value="1"/>
</dbReference>
<reference evidence="20 21" key="1">
    <citation type="journal article" date="2018" name="Int. J. Syst. Evol. Microbiol.">
        <title>Rubneribacter badeniensis gen. nov., sp. nov. and Enteroscipio rubneri gen. nov., sp. nov., new members of the Eggerthellaceae isolated from human faeces.</title>
        <authorList>
            <person name="Danylec N."/>
            <person name="Gobl A."/>
            <person name="Stoll D.A."/>
            <person name="Hetzer B."/>
            <person name="Kulling S.E."/>
            <person name="Huch M."/>
        </authorList>
    </citation>
    <scope>NUCLEOTIDE SEQUENCE [LARGE SCALE GENOMIC DNA]</scope>
    <source>
        <strain evidence="20 21">ResAG-85</strain>
    </source>
</reference>
<evidence type="ECO:0000313" key="20">
    <source>
        <dbReference type="EMBL" id="PNV66510.1"/>
    </source>
</evidence>
<dbReference type="InterPro" id="IPR038157">
    <property type="entry name" value="FeoA_core_dom"/>
</dbReference>
<dbReference type="Pfam" id="PF07664">
    <property type="entry name" value="FeoB_C"/>
    <property type="match status" value="1"/>
</dbReference>
<evidence type="ECO:0000256" key="12">
    <source>
        <dbReference type="ARBA" id="ARBA00023134"/>
    </source>
</evidence>
<comment type="function">
    <text evidence="1 17">Probable transporter of a GTP-driven Fe(2+) uptake system.</text>
</comment>
<dbReference type="SUPFAM" id="SSF50037">
    <property type="entry name" value="C-terminal domain of transcriptional repressors"/>
    <property type="match status" value="1"/>
</dbReference>
<feature type="domain" description="FeoB-type G" evidence="19">
    <location>
        <begin position="116"/>
        <end position="277"/>
    </location>
</feature>
<feature type="transmembrane region" description="Helical" evidence="17">
    <location>
        <begin position="725"/>
        <end position="744"/>
    </location>
</feature>
<organism evidence="20 21">
    <name type="scientific">Rubneribacter badeniensis</name>
    <dbReference type="NCBI Taxonomy" id="2070688"/>
    <lineage>
        <taxon>Bacteria</taxon>
        <taxon>Bacillati</taxon>
        <taxon>Actinomycetota</taxon>
        <taxon>Coriobacteriia</taxon>
        <taxon>Eggerthellales</taxon>
        <taxon>Eggerthellaceae</taxon>
        <taxon>Rubneribacter</taxon>
    </lineage>
</organism>
<evidence type="ECO:0000256" key="5">
    <source>
        <dbReference type="ARBA" id="ARBA00022496"/>
    </source>
</evidence>
<dbReference type="PANTHER" id="PTHR43185:SF1">
    <property type="entry name" value="FE(2+) TRANSPORTER FEOB"/>
    <property type="match status" value="1"/>
</dbReference>
<dbReference type="InterPro" id="IPR011642">
    <property type="entry name" value="Gate_dom"/>
</dbReference>
<proteinExistence type="inferred from homology"/>
<evidence type="ECO:0000256" key="14">
    <source>
        <dbReference type="NCBIfam" id="TIGR00437"/>
    </source>
</evidence>
<evidence type="ECO:0000256" key="8">
    <source>
        <dbReference type="ARBA" id="ARBA00022741"/>
    </source>
</evidence>
<evidence type="ECO:0000256" key="10">
    <source>
        <dbReference type="ARBA" id="ARBA00023004"/>
    </source>
</evidence>
<evidence type="ECO:0000256" key="15">
    <source>
        <dbReference type="PIRSR" id="PIRSR603373-1"/>
    </source>
</evidence>
<keyword evidence="12 15" id="KW-0342">GTP-binding</keyword>
<evidence type="ECO:0000256" key="1">
    <source>
        <dbReference type="ARBA" id="ARBA00003926"/>
    </source>
</evidence>
<accession>A0A2K2U8L7</accession>
<feature type="transmembrane region" description="Helical" evidence="17">
    <location>
        <begin position="575"/>
        <end position="595"/>
    </location>
</feature>
<dbReference type="Gene3D" id="1.10.287.1770">
    <property type="match status" value="1"/>
</dbReference>
<dbReference type="InterPro" id="IPR003373">
    <property type="entry name" value="Fe2_transport_prot-B"/>
</dbReference>
<evidence type="ECO:0000256" key="2">
    <source>
        <dbReference type="ARBA" id="ARBA00004429"/>
    </source>
</evidence>
<keyword evidence="21" id="KW-1185">Reference proteome</keyword>
<sequence length="854" mass="91331">MATLDDLPIGKTATVAAVGGEGSLRQHFLDMGIVPSVDATMVKHAPLGDPLEVRVRGYELTLRRDDARKIEVVDVRDAPDAPEGSVSGKPVPHPGLGEGGRFHDRSKEHPLPEGTPLTFALVGNQNCGKTTLFNQLTGSNQHVGNFPGVTVDRKDGCIKGHPEALVTDLPGIYSMSPYSSEEVVTRRFLLDERPRGIINIVDATNVERNLYLTMQLMELGYPMVLALNMMDEVEGNGGTIHVNEMEKLLGIPVVPISASKNEGIGELVDHALHVARFQEPPVRQDFCAPDEHGGAVHRCLHSIMALIEDHAERAGIPPRFAASKLAEGDELVLERLELDQNEKDALEHIIAQMEAERGLDRSAAIADMRFGFIGRVCERTVVKPQESREHARSMRIDKLLTGPFTAIPAFVAIMALVFWLTFNVVGAWLSEMLDAGISALTDAVASGLATAQVNEVLQSLVIDGVFNGVGSVLSFLPTIVTLFFFLSLLEDSGYMARVAFVMDKLLRRIGLSGRSIVPMLVGFGCTVPAVMASRTLPSERDRKMTILLTPFMSCSAKLPIYAFFTAAFFPANGAAVMVGLYFGGIAVGVLVALLMRSTMFSGEAVPFVMELPSYRMPSARNVAQMLWEKAKDFLERAFTVIFVATIVIWFLQTFDFGLNVVADSQDSILAVVAGWIAPMFAPLGFGDWRVSTALVTGVMAKESVVSTLSVLFGSTATLVATITPLAAIGLLVFCLLYTPCIAAIASVRRELGGRWALGMAFGQLAVAWTAALAVRGVGLALGAGPAGAASLAVAALVAALAVIALRRMRLRERAGGKGSACDGCEGCAAVSEDPADIGFDAPSDSEEPAGTVVR</sequence>
<dbReference type="InterPro" id="IPR027417">
    <property type="entry name" value="P-loop_NTPase"/>
</dbReference>
<dbReference type="GO" id="GO:0005525">
    <property type="term" value="F:GTP binding"/>
    <property type="evidence" value="ECO:0007669"/>
    <property type="project" value="UniProtKB-KW"/>
</dbReference>
<dbReference type="NCBIfam" id="TIGR00437">
    <property type="entry name" value="feoB"/>
    <property type="match status" value="1"/>
</dbReference>
<evidence type="ECO:0000256" key="18">
    <source>
        <dbReference type="SAM" id="MobiDB-lite"/>
    </source>
</evidence>
<dbReference type="EMBL" id="PPEL01000002">
    <property type="protein sequence ID" value="PNV66510.1"/>
    <property type="molecule type" value="Genomic_DNA"/>
</dbReference>
<dbReference type="Pfam" id="PF17910">
    <property type="entry name" value="FeoB_Cyto"/>
    <property type="match status" value="1"/>
</dbReference>
<dbReference type="Gene3D" id="3.40.50.300">
    <property type="entry name" value="P-loop containing nucleotide triphosphate hydrolases"/>
    <property type="match status" value="1"/>
</dbReference>
<dbReference type="SMART" id="SM00899">
    <property type="entry name" value="FeoA"/>
    <property type="match status" value="1"/>
</dbReference>
<dbReference type="GO" id="GO:0046914">
    <property type="term" value="F:transition metal ion binding"/>
    <property type="evidence" value="ECO:0007669"/>
    <property type="project" value="InterPro"/>
</dbReference>
<feature type="transmembrane region" description="Helical" evidence="17">
    <location>
        <begin position="698"/>
        <end position="719"/>
    </location>
</feature>
<keyword evidence="10 17" id="KW-0408">Iron</keyword>
<comment type="similarity">
    <text evidence="17">Belongs to the TRAFAC class TrmE-Era-EngA-EngB-Septin-like GTPase superfamily. FeoB GTPase (TC 9.A.8) family.</text>
</comment>
<evidence type="ECO:0000256" key="7">
    <source>
        <dbReference type="ARBA" id="ARBA00022692"/>
    </source>
</evidence>
<gene>
    <name evidence="20" type="primary">feoB</name>
    <name evidence="20" type="ORF">C2L80_01015</name>
</gene>
<feature type="transmembrane region" description="Helical" evidence="17">
    <location>
        <begin position="509"/>
        <end position="532"/>
    </location>
</feature>
<keyword evidence="16" id="KW-0460">Magnesium</keyword>
<dbReference type="Proteomes" id="UP000236488">
    <property type="component" value="Unassembled WGS sequence"/>
</dbReference>
<feature type="binding site" evidence="15">
    <location>
        <begin position="228"/>
        <end position="231"/>
    </location>
    <ligand>
        <name>GTP</name>
        <dbReference type="ChEBI" id="CHEBI:37565"/>
        <label>1</label>
    </ligand>
</feature>
<name>A0A2K2U8L7_9ACTN</name>
<dbReference type="GO" id="GO:0005886">
    <property type="term" value="C:plasma membrane"/>
    <property type="evidence" value="ECO:0007669"/>
    <property type="project" value="UniProtKB-SubCell"/>
</dbReference>
<comment type="subcellular location">
    <subcellularLocation>
        <location evidence="2 17">Cell inner membrane</location>
        <topology evidence="2 17">Multi-pass membrane protein</topology>
    </subcellularLocation>
</comment>
<keyword evidence="9 17" id="KW-1133">Transmembrane helix</keyword>
<feature type="binding site" evidence="16">
    <location>
        <position position="138"/>
    </location>
    <ligand>
        <name>Mg(2+)</name>
        <dbReference type="ChEBI" id="CHEBI:18420"/>
        <label>2</label>
    </ligand>
</feature>
<evidence type="ECO:0000256" key="9">
    <source>
        <dbReference type="ARBA" id="ARBA00022989"/>
    </source>
</evidence>
<feature type="transmembrane region" description="Helical" evidence="17">
    <location>
        <begin position="633"/>
        <end position="652"/>
    </location>
</feature>
<dbReference type="AlphaFoldDB" id="A0A2K2U8L7"/>
<dbReference type="InterPro" id="IPR050860">
    <property type="entry name" value="FeoB_GTPase"/>
</dbReference>
<dbReference type="GO" id="GO:0015093">
    <property type="term" value="F:ferrous iron transmembrane transporter activity"/>
    <property type="evidence" value="ECO:0007669"/>
    <property type="project" value="UniProtKB-UniRule"/>
</dbReference>
<feature type="binding site" evidence="15">
    <location>
        <begin position="168"/>
        <end position="171"/>
    </location>
    <ligand>
        <name>GTP</name>
        <dbReference type="ChEBI" id="CHEBI:37565"/>
        <label>1</label>
    </ligand>
</feature>
<feature type="transmembrane region" description="Helical" evidence="17">
    <location>
        <begin position="544"/>
        <end position="569"/>
    </location>
</feature>
<keyword evidence="16" id="KW-0479">Metal-binding</keyword>
<evidence type="ECO:0000256" key="4">
    <source>
        <dbReference type="ARBA" id="ARBA00022475"/>
    </source>
</evidence>
<feature type="transmembrane region" description="Helical" evidence="17">
    <location>
        <begin position="756"/>
        <end position="774"/>
    </location>
</feature>
<keyword evidence="5 17" id="KW-0410">Iron transport</keyword>
<dbReference type="PANTHER" id="PTHR43185">
    <property type="entry name" value="FERROUS IRON TRANSPORT PROTEIN B"/>
    <property type="match status" value="1"/>
</dbReference>
<dbReference type="FunFam" id="3.40.50.300:FF:000426">
    <property type="entry name" value="Ferrous iron transport protein B"/>
    <property type="match status" value="1"/>
</dbReference>
<dbReference type="Pfam" id="PF04023">
    <property type="entry name" value="FeoA"/>
    <property type="match status" value="1"/>
</dbReference>
<keyword evidence="6" id="KW-0997">Cell inner membrane</keyword>
<dbReference type="CDD" id="cd01879">
    <property type="entry name" value="FeoB"/>
    <property type="match status" value="1"/>
</dbReference>
<evidence type="ECO:0000256" key="3">
    <source>
        <dbReference type="ARBA" id="ARBA00022448"/>
    </source>
</evidence>
<keyword evidence="11" id="KW-0406">Ion transport</keyword>
<keyword evidence="4" id="KW-1003">Cell membrane</keyword>
<feature type="transmembrane region" description="Helical" evidence="17">
    <location>
        <begin position="404"/>
        <end position="429"/>
    </location>
</feature>
<comment type="caution">
    <text evidence="20">The sequence shown here is derived from an EMBL/GenBank/DDBJ whole genome shotgun (WGS) entry which is preliminary data.</text>
</comment>
<keyword evidence="8 15" id="KW-0547">Nucleotide-binding</keyword>
<dbReference type="Pfam" id="PF02421">
    <property type="entry name" value="FeoB_N"/>
    <property type="match status" value="1"/>
</dbReference>
<feature type="transmembrane region" description="Helical" evidence="17">
    <location>
        <begin position="465"/>
        <end position="489"/>
    </location>
</feature>
<dbReference type="InterPro" id="IPR008988">
    <property type="entry name" value="Transcriptional_repressor_C"/>
</dbReference>
<dbReference type="Gene3D" id="2.30.30.90">
    <property type="match status" value="1"/>
</dbReference>
<keyword evidence="7 17" id="KW-0812">Transmembrane</keyword>
<feature type="binding site" evidence="16">
    <location>
        <position position="137"/>
    </location>
    <ligand>
        <name>Mg(2+)</name>
        <dbReference type="ChEBI" id="CHEBI:18420"/>
        <label>2</label>
    </ligand>
</feature>
<dbReference type="InterPro" id="IPR041069">
    <property type="entry name" value="FeoB_Cyto"/>
</dbReference>
<dbReference type="InterPro" id="IPR030389">
    <property type="entry name" value="G_FEOB_dom"/>
</dbReference>
<feature type="region of interest" description="Disordered" evidence="18">
    <location>
        <begin position="77"/>
        <end position="108"/>
    </location>
</feature>
<dbReference type="InterPro" id="IPR007167">
    <property type="entry name" value="Fe-transptr_FeoA-like"/>
</dbReference>